<feature type="region of interest" description="Disordered" evidence="4">
    <location>
        <begin position="259"/>
        <end position="310"/>
    </location>
</feature>
<dbReference type="EMBL" id="BMLI01000001">
    <property type="protein sequence ID" value="GGM73984.1"/>
    <property type="molecule type" value="Genomic_DNA"/>
</dbReference>
<dbReference type="Pfam" id="PF01553">
    <property type="entry name" value="Acyltransferase"/>
    <property type="match status" value="1"/>
</dbReference>
<dbReference type="PANTHER" id="PTHR10434">
    <property type="entry name" value="1-ACYL-SN-GLYCEROL-3-PHOSPHATE ACYLTRANSFERASE"/>
    <property type="match status" value="1"/>
</dbReference>
<dbReference type="RefSeq" id="WP_188982566.1">
    <property type="nucleotide sequence ID" value="NZ_BMLI01000001.1"/>
</dbReference>
<name>A0ABQ2HB42_9BACT</name>
<evidence type="ECO:0000256" key="1">
    <source>
        <dbReference type="ARBA" id="ARBA00005189"/>
    </source>
</evidence>
<reference evidence="7" key="1">
    <citation type="journal article" date="2019" name="Int. J. Syst. Evol. Microbiol.">
        <title>The Global Catalogue of Microorganisms (GCM) 10K type strain sequencing project: providing services to taxonomists for standard genome sequencing and annotation.</title>
        <authorList>
            <consortium name="The Broad Institute Genomics Platform"/>
            <consortium name="The Broad Institute Genome Sequencing Center for Infectious Disease"/>
            <person name="Wu L."/>
            <person name="Ma J."/>
        </authorList>
    </citation>
    <scope>NUCLEOTIDE SEQUENCE [LARGE SCALE GENOMIC DNA]</scope>
    <source>
        <strain evidence="7">CGMCC 1.6375</strain>
    </source>
</reference>
<dbReference type="SUPFAM" id="SSF69593">
    <property type="entry name" value="Glycerol-3-phosphate (1)-acyltransferase"/>
    <property type="match status" value="1"/>
</dbReference>
<evidence type="ECO:0000259" key="5">
    <source>
        <dbReference type="SMART" id="SM00563"/>
    </source>
</evidence>
<keyword evidence="7" id="KW-1185">Reference proteome</keyword>
<protein>
    <submittedName>
        <fullName evidence="6">1-acyl-sn-glycerol-3-phosphate acyltransferase</fullName>
    </submittedName>
</protein>
<feature type="domain" description="Phospholipid/glycerol acyltransferase" evidence="5">
    <location>
        <begin position="73"/>
        <end position="212"/>
    </location>
</feature>
<evidence type="ECO:0000313" key="7">
    <source>
        <dbReference type="Proteomes" id="UP000632339"/>
    </source>
</evidence>
<evidence type="ECO:0000256" key="2">
    <source>
        <dbReference type="ARBA" id="ARBA00022679"/>
    </source>
</evidence>
<comment type="pathway">
    <text evidence="1">Lipid metabolism.</text>
</comment>
<dbReference type="SMART" id="SM00563">
    <property type="entry name" value="PlsC"/>
    <property type="match status" value="1"/>
</dbReference>
<comment type="caution">
    <text evidence="6">The sequence shown here is derived from an EMBL/GenBank/DDBJ whole genome shotgun (WGS) entry which is preliminary data.</text>
</comment>
<evidence type="ECO:0000256" key="4">
    <source>
        <dbReference type="SAM" id="MobiDB-lite"/>
    </source>
</evidence>
<dbReference type="InterPro" id="IPR002123">
    <property type="entry name" value="Plipid/glycerol_acylTrfase"/>
</dbReference>
<sequence>MSFKKITYSALPSWLARLDFLGLFEKDPFGNYLVIKRILIFILGWFTYYRYTAVNKIRITGTEHLADLPDQGVLFLSNHQTYFADVIAFFHIFCAVKWGYKDTISPPFYLFSPRARMYYVAAAETMKGGLLPKIFSMGGAITIERSWRANGEDVKRQLDTSAQDRIGEGLHHGWVVSFPQGTTKPYAPVRKGTAHLINDQHPIVIPVVINGFRRAFDKKGLRFKKRNTKLTVQFKPPMHFGQDESVEEMVARVTRAIEQEAPGVDTPGVDTPGVDTPRVDTPRVDTPRVDTPRVDTPGVDTPGESINPEI</sequence>
<evidence type="ECO:0000256" key="3">
    <source>
        <dbReference type="ARBA" id="ARBA00023315"/>
    </source>
</evidence>
<dbReference type="GO" id="GO:0016746">
    <property type="term" value="F:acyltransferase activity"/>
    <property type="evidence" value="ECO:0007669"/>
    <property type="project" value="UniProtKB-KW"/>
</dbReference>
<feature type="compositionally biased region" description="Basic and acidic residues" evidence="4">
    <location>
        <begin position="277"/>
        <end position="293"/>
    </location>
</feature>
<gene>
    <name evidence="6" type="ORF">GCM10010967_01960</name>
</gene>
<keyword evidence="3 6" id="KW-0012">Acyltransferase</keyword>
<accession>A0ABQ2HB42</accession>
<dbReference type="Proteomes" id="UP000632339">
    <property type="component" value="Unassembled WGS sequence"/>
</dbReference>
<dbReference type="CDD" id="cd07989">
    <property type="entry name" value="LPLAT_AGPAT-like"/>
    <property type="match status" value="1"/>
</dbReference>
<dbReference type="PANTHER" id="PTHR10434:SF11">
    <property type="entry name" value="1-ACYL-SN-GLYCEROL-3-PHOSPHATE ACYLTRANSFERASE"/>
    <property type="match status" value="1"/>
</dbReference>
<evidence type="ECO:0000313" key="6">
    <source>
        <dbReference type="EMBL" id="GGM73984.1"/>
    </source>
</evidence>
<keyword evidence="2" id="KW-0808">Transferase</keyword>
<organism evidence="6 7">
    <name type="scientific">Dyadobacter beijingensis</name>
    <dbReference type="NCBI Taxonomy" id="365489"/>
    <lineage>
        <taxon>Bacteria</taxon>
        <taxon>Pseudomonadati</taxon>
        <taxon>Bacteroidota</taxon>
        <taxon>Cytophagia</taxon>
        <taxon>Cytophagales</taxon>
        <taxon>Spirosomataceae</taxon>
        <taxon>Dyadobacter</taxon>
    </lineage>
</organism>
<proteinExistence type="predicted"/>